<feature type="compositionally biased region" description="Acidic residues" evidence="7">
    <location>
        <begin position="99"/>
        <end position="114"/>
    </location>
</feature>
<accession>A0ABR4LJL3</accession>
<evidence type="ECO:0000313" key="10">
    <source>
        <dbReference type="Proteomes" id="UP001610432"/>
    </source>
</evidence>
<evidence type="ECO:0000256" key="7">
    <source>
        <dbReference type="SAM" id="MobiDB-lite"/>
    </source>
</evidence>
<evidence type="ECO:0000256" key="4">
    <source>
        <dbReference type="ARBA" id="ARBA00023186"/>
    </source>
</evidence>
<feature type="region of interest" description="Disordered" evidence="7">
    <location>
        <begin position="1"/>
        <end position="120"/>
    </location>
</feature>
<evidence type="ECO:0000256" key="6">
    <source>
        <dbReference type="ARBA" id="ARBA00025877"/>
    </source>
</evidence>
<comment type="similarity">
    <text evidence="3">Belongs to the CHZ1 family.</text>
</comment>
<feature type="domain" description="Histone chaperone" evidence="8">
    <location>
        <begin position="61"/>
        <end position="98"/>
    </location>
</feature>
<dbReference type="RefSeq" id="XP_070882556.1">
    <property type="nucleotide sequence ID" value="XM_071026271.1"/>
</dbReference>
<organism evidence="9 10">
    <name type="scientific">Aspergillus lucknowensis</name>
    <dbReference type="NCBI Taxonomy" id="176173"/>
    <lineage>
        <taxon>Eukaryota</taxon>
        <taxon>Fungi</taxon>
        <taxon>Dikarya</taxon>
        <taxon>Ascomycota</taxon>
        <taxon>Pezizomycotina</taxon>
        <taxon>Eurotiomycetes</taxon>
        <taxon>Eurotiomycetidae</taxon>
        <taxon>Eurotiales</taxon>
        <taxon>Aspergillaceae</taxon>
        <taxon>Aspergillus</taxon>
        <taxon>Aspergillus subgen. Nidulantes</taxon>
    </lineage>
</organism>
<evidence type="ECO:0000313" key="9">
    <source>
        <dbReference type="EMBL" id="KAL2863577.1"/>
    </source>
</evidence>
<comment type="subunit">
    <text evidence="6">Forms a heterotrimer with H2A.Z-H2B, stabilizing the association of the histone dimer. Also, with a lower affinity, forms a heterotrimer with H2A-H2B.</text>
</comment>
<feature type="compositionally biased region" description="Basic and acidic residues" evidence="7">
    <location>
        <begin position="85"/>
        <end position="98"/>
    </location>
</feature>
<evidence type="ECO:0000256" key="1">
    <source>
        <dbReference type="ARBA" id="ARBA00002212"/>
    </source>
</evidence>
<proteinExistence type="inferred from homology"/>
<protein>
    <submittedName>
        <fullName evidence="9">Histone chaperone domain CHZ-domain-containing protein</fullName>
    </submittedName>
</protein>
<gene>
    <name evidence="9" type="ORF">BJX67DRAFT_253669</name>
</gene>
<evidence type="ECO:0000256" key="3">
    <source>
        <dbReference type="ARBA" id="ARBA00008057"/>
    </source>
</evidence>
<evidence type="ECO:0000256" key="2">
    <source>
        <dbReference type="ARBA" id="ARBA00004123"/>
    </source>
</evidence>
<feature type="compositionally biased region" description="Basic and acidic residues" evidence="7">
    <location>
        <begin position="23"/>
        <end position="33"/>
    </location>
</feature>
<keyword evidence="4" id="KW-0143">Chaperone</keyword>
<name>A0ABR4LJL3_9EURO</name>
<evidence type="ECO:0000256" key="5">
    <source>
        <dbReference type="ARBA" id="ARBA00023242"/>
    </source>
</evidence>
<reference evidence="9 10" key="1">
    <citation type="submission" date="2024-07" db="EMBL/GenBank/DDBJ databases">
        <title>Section-level genome sequencing and comparative genomics of Aspergillus sections Usti and Cavernicolus.</title>
        <authorList>
            <consortium name="Lawrence Berkeley National Laboratory"/>
            <person name="Nybo J.L."/>
            <person name="Vesth T.C."/>
            <person name="Theobald S."/>
            <person name="Frisvad J.C."/>
            <person name="Larsen T.O."/>
            <person name="Kjaerboelling I."/>
            <person name="Rothschild-Mancinelli K."/>
            <person name="Lyhne E.K."/>
            <person name="Kogle M.E."/>
            <person name="Barry K."/>
            <person name="Clum A."/>
            <person name="Na H."/>
            <person name="Ledsgaard L."/>
            <person name="Lin J."/>
            <person name="Lipzen A."/>
            <person name="Kuo A."/>
            <person name="Riley R."/>
            <person name="Mondo S."/>
            <person name="Labutti K."/>
            <person name="Haridas S."/>
            <person name="Pangalinan J."/>
            <person name="Salamov A.A."/>
            <person name="Simmons B.A."/>
            <person name="Magnuson J.K."/>
            <person name="Chen J."/>
            <person name="Drula E."/>
            <person name="Henrissat B."/>
            <person name="Wiebenga A."/>
            <person name="Lubbers R.J."/>
            <person name="Gomes A.C."/>
            <person name="Macurrencykelacurrency M.R."/>
            <person name="Stajich J."/>
            <person name="Grigoriev I.V."/>
            <person name="Mortensen U.H."/>
            <person name="De Vries R.P."/>
            <person name="Baker S.E."/>
            <person name="Andersen M.R."/>
        </authorList>
    </citation>
    <scope>NUCLEOTIDE SEQUENCE [LARGE SCALE GENOMIC DNA]</scope>
    <source>
        <strain evidence="9 10">CBS 449.75</strain>
    </source>
</reference>
<evidence type="ECO:0000259" key="8">
    <source>
        <dbReference type="SMART" id="SM01082"/>
    </source>
</evidence>
<dbReference type="SMART" id="SM01082">
    <property type="entry name" value="CHZ"/>
    <property type="match status" value="1"/>
</dbReference>
<keyword evidence="10" id="KW-1185">Reference proteome</keyword>
<feature type="compositionally biased region" description="Acidic residues" evidence="7">
    <location>
        <begin position="34"/>
        <end position="66"/>
    </location>
</feature>
<keyword evidence="5" id="KW-0539">Nucleus</keyword>
<dbReference type="Proteomes" id="UP001610432">
    <property type="component" value="Unassembled WGS sequence"/>
</dbReference>
<comment type="function">
    <text evidence="1">Forms a chaperone-bound H2A.Z-H2B complex that acts as a source for SWR1 complex-dependent H2A to H2A.Z histone replacement in chromatin.</text>
</comment>
<dbReference type="EMBL" id="JBFXLQ010000050">
    <property type="protein sequence ID" value="KAL2863577.1"/>
    <property type="molecule type" value="Genomic_DNA"/>
</dbReference>
<dbReference type="GeneID" id="98141343"/>
<dbReference type="InterPro" id="IPR019098">
    <property type="entry name" value="Histone_chaperone_domain_CHZ"/>
</dbReference>
<sequence length="120" mass="13200">MGDNNQATFPGNGPSAYPPDAAALDKGKGKAVDDPMEMSLDEDDDESEESEGEEPMAEDDDDEGDNLEPISTDNIINGGRRTRGKNIDFQEAAEKIKEDEMDEDDDDDEDFEPTDDNKTH</sequence>
<comment type="subcellular location">
    <subcellularLocation>
        <location evidence="2">Nucleus</location>
    </subcellularLocation>
</comment>
<comment type="caution">
    <text evidence="9">The sequence shown here is derived from an EMBL/GenBank/DDBJ whole genome shotgun (WGS) entry which is preliminary data.</text>
</comment>
<dbReference type="Pfam" id="PF09649">
    <property type="entry name" value="CHZ"/>
    <property type="match status" value="1"/>
</dbReference>